<evidence type="ECO:0000259" key="4">
    <source>
        <dbReference type="Pfam" id="PF17167"/>
    </source>
</evidence>
<dbReference type="PANTHER" id="PTHR37469:SF2">
    <property type="entry name" value="CELLOBIONIC ACID PHOSPHORYLASE"/>
    <property type="match status" value="1"/>
</dbReference>
<dbReference type="STRING" id="426128.SAMN05660297_03242"/>
<dbReference type="InterPro" id="IPR011013">
    <property type="entry name" value="Gal_mutarotase_sf_dom"/>
</dbReference>
<dbReference type="GO" id="GO:0005975">
    <property type="term" value="P:carbohydrate metabolic process"/>
    <property type="evidence" value="ECO:0007669"/>
    <property type="project" value="InterPro"/>
</dbReference>
<protein>
    <submittedName>
        <fullName evidence="5">Cellobiose phosphorylase</fullName>
    </submittedName>
</protein>
<feature type="domain" description="Glycosyl hydrolase 94 catalytic" evidence="4">
    <location>
        <begin position="305"/>
        <end position="726"/>
    </location>
</feature>
<dbReference type="InterPro" id="IPR033432">
    <property type="entry name" value="GH94_catalytic"/>
</dbReference>
<dbReference type="Gene3D" id="2.60.420.10">
    <property type="entry name" value="Maltose phosphorylase, domain 3"/>
    <property type="match status" value="1"/>
</dbReference>
<evidence type="ECO:0000313" key="6">
    <source>
        <dbReference type="Proteomes" id="UP000199568"/>
    </source>
</evidence>
<dbReference type="Pfam" id="PF17167">
    <property type="entry name" value="Glyco_hydro_94"/>
    <property type="match status" value="1"/>
</dbReference>
<evidence type="ECO:0000256" key="1">
    <source>
        <dbReference type="ARBA" id="ARBA00022676"/>
    </source>
</evidence>
<organism evidence="5 6">
    <name type="scientific">Natronincola peptidivorans</name>
    <dbReference type="NCBI Taxonomy" id="426128"/>
    <lineage>
        <taxon>Bacteria</taxon>
        <taxon>Bacillati</taxon>
        <taxon>Bacillota</taxon>
        <taxon>Clostridia</taxon>
        <taxon>Peptostreptococcales</taxon>
        <taxon>Natronincolaceae</taxon>
        <taxon>Natronincola</taxon>
    </lineage>
</organism>
<dbReference type="InterPro" id="IPR052047">
    <property type="entry name" value="GH94_Enzymes"/>
</dbReference>
<accession>A0A1I0GJX3</accession>
<sequence>MEYGYFDNENKEYVITDPRTPVTWINYIGNLKFGGFVDQTGGALICKGDPALNRIIKYIPQLPNGDFKGETLYLRVKETTGYKVFSPFYTPTLDKYDLYQCHVGLGYTKIISKFYGIRTEVTIFVPLDEEREIRDITITNNNKDSVMLDIIPVVEYTHFDALKQLTNADWVPQTMQSKAYKNQDGYNILTQYAFMKKNNGINYFTSNHPVASFETDRKRFLGNNGYSSWSKPYSLMQENLTNYEAFRGDNIAALMHHLGELKPGESRRIITQLGQCSDLIVEQQAIEKYRDEKNVEKAFGDLKKFWNTFLDNIIVDTPDDAMNTMLNIHNPRQCYITKNWSRDLSLYQLGFGGRGIGFRDSSQDVMGILGHAPEDGRELIEKLLHVQKRDGSAMHQFNITTMEANAGDSREKEDRPDYYSDDHLWIILAVCSYIKETGNFDFLMKEIPFYDKDKEENPLESANVLEHLKRSIEFTRKDTGDHGLPLLGFADWNDTVNLPTGAESIFTANLFGLALKEMIELLSYLGDASTVQEYKMCYKLMQDNLNKYCWDGEWYVRYFDHNGEALGSRKNQHGKIYANAQSWSIISGFAPFERAIKALNSVNKYLSTEHGIKLSYPGYNGYNPEKGGITSYPPGAKENGGIFLHSNPWVMIAETIVGNGDLAFQYYNQINPVKKNMKVGEYECEPYCYPQNILGDEHPEFGLGRNTWLSGTASWVYQAAIKFILGIQPTYKGLNINPCIPKTWKGFKVTRTFRNAIYEIEVNNPDNICKGVKQVIVDGVLIDGEIIPIFNDRKKHEVKILMGQ</sequence>
<dbReference type="InterPro" id="IPR037018">
    <property type="entry name" value="GH65_N"/>
</dbReference>
<dbReference type="AlphaFoldDB" id="A0A1I0GJX3"/>
<keyword evidence="6" id="KW-1185">Reference proteome</keyword>
<evidence type="ECO:0000313" key="5">
    <source>
        <dbReference type="EMBL" id="SET71246.1"/>
    </source>
</evidence>
<feature type="domain" description="Glycosyl hydrolase 94 supersandwich" evidence="3">
    <location>
        <begin position="11"/>
        <end position="291"/>
    </location>
</feature>
<proteinExistence type="predicted"/>
<dbReference type="OrthoDB" id="9769991at2"/>
<dbReference type="PANTHER" id="PTHR37469">
    <property type="entry name" value="CELLOBIONIC ACID PHOSPHORYLASE-RELATED"/>
    <property type="match status" value="1"/>
</dbReference>
<dbReference type="InterPro" id="IPR008928">
    <property type="entry name" value="6-hairpin_glycosidase_sf"/>
</dbReference>
<evidence type="ECO:0000256" key="2">
    <source>
        <dbReference type="ARBA" id="ARBA00022679"/>
    </source>
</evidence>
<dbReference type="InterPro" id="IPR010383">
    <property type="entry name" value="Glyco_hydrolase_94_b-supersand"/>
</dbReference>
<keyword evidence="1" id="KW-0328">Glycosyltransferase</keyword>
<dbReference type="Gene3D" id="1.50.10.10">
    <property type="match status" value="1"/>
</dbReference>
<dbReference type="SUPFAM" id="SSF48208">
    <property type="entry name" value="Six-hairpin glycosidases"/>
    <property type="match status" value="1"/>
</dbReference>
<dbReference type="SUPFAM" id="SSF74650">
    <property type="entry name" value="Galactose mutarotase-like"/>
    <property type="match status" value="1"/>
</dbReference>
<name>A0A1I0GJX3_9FIRM</name>
<dbReference type="EMBL" id="FOHU01000022">
    <property type="protein sequence ID" value="SET71246.1"/>
    <property type="molecule type" value="Genomic_DNA"/>
</dbReference>
<keyword evidence="2" id="KW-0808">Transferase</keyword>
<dbReference type="Pfam" id="PF06165">
    <property type="entry name" value="GH94_b-supersand"/>
    <property type="match status" value="1"/>
</dbReference>
<dbReference type="InterPro" id="IPR012341">
    <property type="entry name" value="6hp_glycosidase-like_sf"/>
</dbReference>
<evidence type="ECO:0000259" key="3">
    <source>
        <dbReference type="Pfam" id="PF06165"/>
    </source>
</evidence>
<dbReference type="Gene3D" id="1.20.890.20">
    <property type="entry name" value="mpn423 like domain"/>
    <property type="match status" value="1"/>
</dbReference>
<dbReference type="Proteomes" id="UP000199568">
    <property type="component" value="Unassembled WGS sequence"/>
</dbReference>
<dbReference type="GO" id="GO:0016757">
    <property type="term" value="F:glycosyltransferase activity"/>
    <property type="evidence" value="ECO:0007669"/>
    <property type="project" value="UniProtKB-KW"/>
</dbReference>
<dbReference type="RefSeq" id="WP_090446405.1">
    <property type="nucleotide sequence ID" value="NZ_FOHU01000022.1"/>
</dbReference>
<dbReference type="GO" id="GO:0030246">
    <property type="term" value="F:carbohydrate binding"/>
    <property type="evidence" value="ECO:0007669"/>
    <property type="project" value="InterPro"/>
</dbReference>
<reference evidence="5 6" key="1">
    <citation type="submission" date="2016-10" db="EMBL/GenBank/DDBJ databases">
        <authorList>
            <person name="de Groot N.N."/>
        </authorList>
    </citation>
    <scope>NUCLEOTIDE SEQUENCE [LARGE SCALE GENOMIC DNA]</scope>
    <source>
        <strain evidence="5 6">DSM 18979</strain>
    </source>
</reference>
<gene>
    <name evidence="5" type="ORF">SAMN05660297_03242</name>
</gene>
<dbReference type="Gene3D" id="2.70.98.40">
    <property type="entry name" value="Glycoside hydrolase, family 65, N-terminal domain"/>
    <property type="match status" value="1"/>
</dbReference>